<dbReference type="SMART" id="SM00054">
    <property type="entry name" value="EFh"/>
    <property type="match status" value="1"/>
</dbReference>
<dbReference type="Proteomes" id="UP000274822">
    <property type="component" value="Unassembled WGS sequence"/>
</dbReference>
<reference evidence="3 4" key="1">
    <citation type="journal article" date="2018" name="New Phytol.">
        <title>Phylogenomics of Endogonaceae and evolution of mycorrhizas within Mucoromycota.</title>
        <authorList>
            <person name="Chang Y."/>
            <person name="Desiro A."/>
            <person name="Na H."/>
            <person name="Sandor L."/>
            <person name="Lipzen A."/>
            <person name="Clum A."/>
            <person name="Barry K."/>
            <person name="Grigoriev I.V."/>
            <person name="Martin F.M."/>
            <person name="Stajich J.E."/>
            <person name="Smith M.E."/>
            <person name="Bonito G."/>
            <person name="Spatafora J.W."/>
        </authorList>
    </citation>
    <scope>NUCLEOTIDE SEQUENCE [LARGE SCALE GENOMIC DNA]</scope>
    <source>
        <strain evidence="3 4">AD002</strain>
    </source>
</reference>
<feature type="non-terminal residue" evidence="3">
    <location>
        <position position="38"/>
    </location>
</feature>
<dbReference type="Pfam" id="PF13405">
    <property type="entry name" value="EF-hand_6"/>
    <property type="match status" value="1"/>
</dbReference>
<dbReference type="Gene3D" id="1.10.238.10">
    <property type="entry name" value="EF-hand"/>
    <property type="match status" value="1"/>
</dbReference>
<protein>
    <recommendedName>
        <fullName evidence="2">EF-hand domain-containing protein</fullName>
    </recommendedName>
</protein>
<dbReference type="PROSITE" id="PS00018">
    <property type="entry name" value="EF_HAND_1"/>
    <property type="match status" value="1"/>
</dbReference>
<dbReference type="GO" id="GO:0005509">
    <property type="term" value="F:calcium ion binding"/>
    <property type="evidence" value="ECO:0007669"/>
    <property type="project" value="InterPro"/>
</dbReference>
<feature type="domain" description="EF-hand" evidence="2">
    <location>
        <begin position="5"/>
        <end position="38"/>
    </location>
</feature>
<dbReference type="PROSITE" id="PS50222">
    <property type="entry name" value="EF_HAND_2"/>
    <property type="match status" value="1"/>
</dbReference>
<keyword evidence="4" id="KW-1185">Reference proteome</keyword>
<dbReference type="SUPFAM" id="SSF47473">
    <property type="entry name" value="EF-hand"/>
    <property type="match status" value="1"/>
</dbReference>
<accession>A0A433QBD9</accession>
<keyword evidence="1" id="KW-0106">Calcium</keyword>
<dbReference type="InterPro" id="IPR018247">
    <property type="entry name" value="EF_Hand_1_Ca_BS"/>
</dbReference>
<dbReference type="AlphaFoldDB" id="A0A433QBD9"/>
<evidence type="ECO:0000313" key="4">
    <source>
        <dbReference type="Proteomes" id="UP000274822"/>
    </source>
</evidence>
<evidence type="ECO:0000313" key="3">
    <source>
        <dbReference type="EMBL" id="RUS27120.1"/>
    </source>
</evidence>
<comment type="caution">
    <text evidence="3">The sequence shown here is derived from an EMBL/GenBank/DDBJ whole genome shotgun (WGS) entry which is preliminary data.</text>
</comment>
<proteinExistence type="predicted"/>
<name>A0A433QBD9_9FUNG</name>
<sequence>MFDQKQIAEFKEVFSMMDFNGDNFVDEDDLSYWFSQLG</sequence>
<dbReference type="EMBL" id="RBNJ01009006">
    <property type="protein sequence ID" value="RUS27120.1"/>
    <property type="molecule type" value="Genomic_DNA"/>
</dbReference>
<evidence type="ECO:0000259" key="2">
    <source>
        <dbReference type="PROSITE" id="PS50222"/>
    </source>
</evidence>
<dbReference type="InterPro" id="IPR011992">
    <property type="entry name" value="EF-hand-dom_pair"/>
</dbReference>
<evidence type="ECO:0000256" key="1">
    <source>
        <dbReference type="ARBA" id="ARBA00022837"/>
    </source>
</evidence>
<dbReference type="InterPro" id="IPR002048">
    <property type="entry name" value="EF_hand_dom"/>
</dbReference>
<organism evidence="3 4">
    <name type="scientific">Jimgerdemannia flammicorona</name>
    <dbReference type="NCBI Taxonomy" id="994334"/>
    <lineage>
        <taxon>Eukaryota</taxon>
        <taxon>Fungi</taxon>
        <taxon>Fungi incertae sedis</taxon>
        <taxon>Mucoromycota</taxon>
        <taxon>Mucoromycotina</taxon>
        <taxon>Endogonomycetes</taxon>
        <taxon>Endogonales</taxon>
        <taxon>Endogonaceae</taxon>
        <taxon>Jimgerdemannia</taxon>
    </lineage>
</organism>
<gene>
    <name evidence="3" type="ORF">BC938DRAFT_483684</name>
</gene>